<keyword evidence="2" id="KW-1185">Reference proteome</keyword>
<proteinExistence type="predicted"/>
<comment type="caution">
    <text evidence="1">The sequence shown here is derived from an EMBL/GenBank/DDBJ whole genome shotgun (WGS) entry which is preliminary data.</text>
</comment>
<gene>
    <name evidence="1" type="ORF">ACFP85_06970</name>
</gene>
<accession>A0ABW1XKJ8</accession>
<protein>
    <recommendedName>
        <fullName evidence="3">IgA Peptidase M64</fullName>
    </recommendedName>
</protein>
<sequence>MFRILLGLGFYALAALIIVSQYQHRLSVKQLRQDPVLAAALGDQSAQLALAGEWLEKAPAIAQYWLTRASEQGGADIRWRLARLALQNGDVSTFYQTLEDSEPTTLTPQAATLLQDILTLRRGYQASACQQHLLFVAQDTEGISQAAGLLSAWQQDADLRSLPVCFSDLSLQPANGLACATSPRLHCDENFLANQLIDREFTHVVVMGQAGKANVHQGIMYLDRGDDFAVFVHELAHFAGLLDEYALSRELAEQFCVDGAHQANLVISQTGIIPPLPADWPQDTILSPAQTCELAEQNLQAWKPHARFSFMQFYDEGDRAPVYMQIWRAQLLESALQRPAYVNFVNATEGEIQQLWQRRLDDFQHATSD</sequence>
<dbReference type="RefSeq" id="WP_131256774.1">
    <property type="nucleotide sequence ID" value="NZ_JBHSUS010000001.1"/>
</dbReference>
<organism evidence="1 2">
    <name type="scientific">Pseudobowmanella zhangzhouensis</name>
    <dbReference type="NCBI Taxonomy" id="1537679"/>
    <lineage>
        <taxon>Bacteria</taxon>
        <taxon>Pseudomonadati</taxon>
        <taxon>Pseudomonadota</taxon>
        <taxon>Gammaproteobacteria</taxon>
        <taxon>Alteromonadales</taxon>
        <taxon>Alteromonadaceae</taxon>
    </lineage>
</organism>
<dbReference type="Proteomes" id="UP001596364">
    <property type="component" value="Unassembled WGS sequence"/>
</dbReference>
<evidence type="ECO:0000313" key="2">
    <source>
        <dbReference type="Proteomes" id="UP001596364"/>
    </source>
</evidence>
<name>A0ABW1XKJ8_9ALTE</name>
<dbReference type="EMBL" id="JBHSUS010000001">
    <property type="protein sequence ID" value="MFC6439887.1"/>
    <property type="molecule type" value="Genomic_DNA"/>
</dbReference>
<evidence type="ECO:0008006" key="3">
    <source>
        <dbReference type="Google" id="ProtNLM"/>
    </source>
</evidence>
<evidence type="ECO:0000313" key="1">
    <source>
        <dbReference type="EMBL" id="MFC6439887.1"/>
    </source>
</evidence>
<reference evidence="2" key="1">
    <citation type="journal article" date="2019" name="Int. J. Syst. Evol. Microbiol.">
        <title>The Global Catalogue of Microorganisms (GCM) 10K type strain sequencing project: providing services to taxonomists for standard genome sequencing and annotation.</title>
        <authorList>
            <consortium name="The Broad Institute Genomics Platform"/>
            <consortium name="The Broad Institute Genome Sequencing Center for Infectious Disease"/>
            <person name="Wu L."/>
            <person name="Ma J."/>
        </authorList>
    </citation>
    <scope>NUCLEOTIDE SEQUENCE [LARGE SCALE GENOMIC DNA]</scope>
    <source>
        <strain evidence="2">CGMCC 1.16031</strain>
    </source>
</reference>